<dbReference type="Proteomes" id="UP001174936">
    <property type="component" value="Unassembled WGS sequence"/>
</dbReference>
<reference evidence="2" key="1">
    <citation type="submission" date="2023-06" db="EMBL/GenBank/DDBJ databases">
        <title>Genome-scale phylogeny and comparative genomics of the fungal order Sordariales.</title>
        <authorList>
            <consortium name="Lawrence Berkeley National Laboratory"/>
            <person name="Hensen N."/>
            <person name="Bonometti L."/>
            <person name="Westerberg I."/>
            <person name="Brannstrom I.O."/>
            <person name="Guillou S."/>
            <person name="Cros-Aarteil S."/>
            <person name="Calhoun S."/>
            <person name="Haridas S."/>
            <person name="Kuo A."/>
            <person name="Mondo S."/>
            <person name="Pangilinan J."/>
            <person name="Riley R."/>
            <person name="Labutti K."/>
            <person name="Andreopoulos B."/>
            <person name="Lipzen A."/>
            <person name="Chen C."/>
            <person name="Yanf M."/>
            <person name="Daum C."/>
            <person name="Ng V."/>
            <person name="Clum A."/>
            <person name="Steindorff A."/>
            <person name="Ohm R."/>
            <person name="Martin F."/>
            <person name="Silar P."/>
            <person name="Natvig D."/>
            <person name="Lalanne C."/>
            <person name="Gautier V."/>
            <person name="Ament-Velasquez S.L."/>
            <person name="Kruys A."/>
            <person name="Hutchinson M.I."/>
            <person name="Powell A.J."/>
            <person name="Barry K."/>
            <person name="Miller A.N."/>
            <person name="Grigoriev I.V."/>
            <person name="Debuchy R."/>
            <person name="Gladieux P."/>
            <person name="Thoren M.H."/>
            <person name="Johannesson H."/>
        </authorList>
    </citation>
    <scope>NUCLEOTIDE SEQUENCE</scope>
    <source>
        <strain evidence="2">SMH2532-1</strain>
    </source>
</reference>
<dbReference type="AlphaFoldDB" id="A0AA39Y2N2"/>
<gene>
    <name evidence="2" type="ORF">B0T16DRAFT_494919</name>
</gene>
<evidence type="ECO:0000313" key="2">
    <source>
        <dbReference type="EMBL" id="KAK0644006.1"/>
    </source>
</evidence>
<keyword evidence="3" id="KW-1185">Reference proteome</keyword>
<evidence type="ECO:0000256" key="1">
    <source>
        <dbReference type="SAM" id="MobiDB-lite"/>
    </source>
</evidence>
<proteinExistence type="predicted"/>
<sequence length="581" mass="66251">MEDYDSGTDGEMEWEYTTLAGILEATMNITESVDETPPSLPSCYQALQRVDALLGYFEDCILYADRPTPLQMGEAPFDWSECDRFRRRRNSQRLPLFPGTPERAFDDPILVWRVRRHLLEFERGVRDTINDLSRPAVKATMLDLPNEVILEVMRFSIETNRHGQPVFDHIKNCRLTCRCLSDAASRCLLPVVTVEISPASLARLEEISRHPLISKSVRTIRIHLFMYDKSASSSFSLFVASCSSRLGLESRPLSRFKRLDPEGIQRSWGVSYAAALAKAVEFDDTYSLRPNEFRFPFKAFEQKPERNAIEILDQTQFLLQPEPFLWKRSEVAFSYDPGDISQFMSGLTRVLTRHERFPHSLSMKLQFMMYEGDVSPPLTQYRHIASGLRDLQSFTLTNGNPLMTMHDNYGPKRAMTLLAPYLDAPHLQTLNVTFVRRDNSEWPWEHLGMALAAKPRPALTSVSLKGIAIGPRHLMRLLGAPRPMVKLSFCLIFLQTGTWREVLDYLRLFSCPTESLRKPRGAEVEHLRKDEYQAVFGHGGLGSGSQSRVERYICGEDIPNPVPVMELETGESDDDDESGPS</sequence>
<feature type="region of interest" description="Disordered" evidence="1">
    <location>
        <begin position="559"/>
        <end position="581"/>
    </location>
</feature>
<organism evidence="2 3">
    <name type="scientific">Cercophora newfieldiana</name>
    <dbReference type="NCBI Taxonomy" id="92897"/>
    <lineage>
        <taxon>Eukaryota</taxon>
        <taxon>Fungi</taxon>
        <taxon>Dikarya</taxon>
        <taxon>Ascomycota</taxon>
        <taxon>Pezizomycotina</taxon>
        <taxon>Sordariomycetes</taxon>
        <taxon>Sordariomycetidae</taxon>
        <taxon>Sordariales</taxon>
        <taxon>Lasiosphaeriaceae</taxon>
        <taxon>Cercophora</taxon>
    </lineage>
</organism>
<comment type="caution">
    <text evidence="2">The sequence shown here is derived from an EMBL/GenBank/DDBJ whole genome shotgun (WGS) entry which is preliminary data.</text>
</comment>
<dbReference type="EMBL" id="JAULSV010000005">
    <property type="protein sequence ID" value="KAK0644006.1"/>
    <property type="molecule type" value="Genomic_DNA"/>
</dbReference>
<evidence type="ECO:0000313" key="3">
    <source>
        <dbReference type="Proteomes" id="UP001174936"/>
    </source>
</evidence>
<feature type="compositionally biased region" description="Acidic residues" evidence="1">
    <location>
        <begin position="568"/>
        <end position="581"/>
    </location>
</feature>
<name>A0AA39Y2N2_9PEZI</name>
<protein>
    <submittedName>
        <fullName evidence="2">Uncharacterized protein</fullName>
    </submittedName>
</protein>
<accession>A0AA39Y2N2</accession>